<keyword evidence="2" id="KW-1185">Reference proteome</keyword>
<dbReference type="EMBL" id="KN837184">
    <property type="protein sequence ID" value="KIJ35843.1"/>
    <property type="molecule type" value="Genomic_DNA"/>
</dbReference>
<dbReference type="AlphaFoldDB" id="A0A0C9TZL2"/>
<dbReference type="HOGENOM" id="CLU_2575368_0_0_1"/>
<dbReference type="OrthoDB" id="5560525at2759"/>
<name>A0A0C9TZL2_SPHS4</name>
<evidence type="ECO:0000313" key="2">
    <source>
        <dbReference type="Proteomes" id="UP000054279"/>
    </source>
</evidence>
<sequence length="81" mass="9385">MTGRVEELGGLLIQVYKNQTDLETTLTLTRSNHQVALANNKTLEDVLKRIGENSKDVDWRRWSEREDLQRSNSLLNDHHPS</sequence>
<reference evidence="1 2" key="1">
    <citation type="submission" date="2014-06" db="EMBL/GenBank/DDBJ databases">
        <title>Evolutionary Origins and Diversification of the Mycorrhizal Mutualists.</title>
        <authorList>
            <consortium name="DOE Joint Genome Institute"/>
            <consortium name="Mycorrhizal Genomics Consortium"/>
            <person name="Kohler A."/>
            <person name="Kuo A."/>
            <person name="Nagy L.G."/>
            <person name="Floudas D."/>
            <person name="Copeland A."/>
            <person name="Barry K.W."/>
            <person name="Cichocki N."/>
            <person name="Veneault-Fourrey C."/>
            <person name="LaButti K."/>
            <person name="Lindquist E.A."/>
            <person name="Lipzen A."/>
            <person name="Lundell T."/>
            <person name="Morin E."/>
            <person name="Murat C."/>
            <person name="Riley R."/>
            <person name="Ohm R."/>
            <person name="Sun H."/>
            <person name="Tunlid A."/>
            <person name="Henrissat B."/>
            <person name="Grigoriev I.V."/>
            <person name="Hibbett D.S."/>
            <person name="Martin F."/>
        </authorList>
    </citation>
    <scope>NUCLEOTIDE SEQUENCE [LARGE SCALE GENOMIC DNA]</scope>
    <source>
        <strain evidence="1 2">SS14</strain>
    </source>
</reference>
<accession>A0A0C9TZL2</accession>
<protein>
    <submittedName>
        <fullName evidence="1">Uncharacterized protein</fullName>
    </submittedName>
</protein>
<evidence type="ECO:0000313" key="1">
    <source>
        <dbReference type="EMBL" id="KIJ35843.1"/>
    </source>
</evidence>
<proteinExistence type="predicted"/>
<dbReference type="Proteomes" id="UP000054279">
    <property type="component" value="Unassembled WGS sequence"/>
</dbReference>
<gene>
    <name evidence="1" type="ORF">M422DRAFT_261794</name>
</gene>
<organism evidence="1 2">
    <name type="scientific">Sphaerobolus stellatus (strain SS14)</name>
    <dbReference type="NCBI Taxonomy" id="990650"/>
    <lineage>
        <taxon>Eukaryota</taxon>
        <taxon>Fungi</taxon>
        <taxon>Dikarya</taxon>
        <taxon>Basidiomycota</taxon>
        <taxon>Agaricomycotina</taxon>
        <taxon>Agaricomycetes</taxon>
        <taxon>Phallomycetidae</taxon>
        <taxon>Geastrales</taxon>
        <taxon>Sphaerobolaceae</taxon>
        <taxon>Sphaerobolus</taxon>
    </lineage>
</organism>